<evidence type="ECO:0000256" key="3">
    <source>
        <dbReference type="ARBA" id="ARBA00022989"/>
    </source>
</evidence>
<dbReference type="STRING" id="590998.Celf_2355"/>
<accession>F4H3D7</accession>
<dbReference type="AlphaFoldDB" id="F4H3D7"/>
<evidence type="ECO:0000313" key="7">
    <source>
        <dbReference type="Proteomes" id="UP000008460"/>
    </source>
</evidence>
<feature type="transmembrane region" description="Helical" evidence="5">
    <location>
        <begin position="25"/>
        <end position="49"/>
    </location>
</feature>
<dbReference type="eggNOG" id="COG3296">
    <property type="taxonomic scope" value="Bacteria"/>
</dbReference>
<keyword evidence="2 5" id="KW-0812">Transmembrane</keyword>
<evidence type="ECO:0000256" key="1">
    <source>
        <dbReference type="ARBA" id="ARBA00004141"/>
    </source>
</evidence>
<keyword evidence="7" id="KW-1185">Reference proteome</keyword>
<name>F4H3D7_CELFA</name>
<dbReference type="KEGG" id="cfi:Celf_2355"/>
<dbReference type="HOGENOM" id="CLU_104196_2_1_11"/>
<dbReference type="RefSeq" id="WP_013771508.1">
    <property type="nucleotide sequence ID" value="NC_015514.1"/>
</dbReference>
<proteinExistence type="predicted"/>
<keyword evidence="3 5" id="KW-1133">Transmembrane helix</keyword>
<evidence type="ECO:0008006" key="8">
    <source>
        <dbReference type="Google" id="ProtNLM"/>
    </source>
</evidence>
<sequence>MTSQQPPASYPAPAQPLRPDEERTWAIVSHVGPLLGFGFIVPLVVWLVFKGRGPYLEDQAKESLNFQLTLLIAYVVSSVLFFVGIGFLLFPIVWVVGLVFGILAAVADSRYEWYRYPVNIRMVS</sequence>
<keyword evidence="4 5" id="KW-0472">Membrane</keyword>
<organism evidence="6 7">
    <name type="scientific">Cellulomonas fimi (strain ATCC 484 / DSM 20113 / JCM 1341 / CCUG 24087 / LMG 16345 / NBRC 15513 / NCIMB 8980 / NCTC 7547 / NRS-133)</name>
    <dbReference type="NCBI Taxonomy" id="590998"/>
    <lineage>
        <taxon>Bacteria</taxon>
        <taxon>Bacillati</taxon>
        <taxon>Actinomycetota</taxon>
        <taxon>Actinomycetes</taxon>
        <taxon>Micrococcales</taxon>
        <taxon>Cellulomonadaceae</taxon>
        <taxon>Cellulomonas</taxon>
    </lineage>
</organism>
<evidence type="ECO:0000256" key="5">
    <source>
        <dbReference type="SAM" id="Phobius"/>
    </source>
</evidence>
<evidence type="ECO:0000313" key="6">
    <source>
        <dbReference type="EMBL" id="AEE46482.1"/>
    </source>
</evidence>
<evidence type="ECO:0000256" key="4">
    <source>
        <dbReference type="ARBA" id="ARBA00023136"/>
    </source>
</evidence>
<dbReference type="Proteomes" id="UP000008460">
    <property type="component" value="Chromosome"/>
</dbReference>
<dbReference type="EMBL" id="CP002666">
    <property type="protein sequence ID" value="AEE46482.1"/>
    <property type="molecule type" value="Genomic_DNA"/>
</dbReference>
<dbReference type="Pfam" id="PF09685">
    <property type="entry name" value="MamF_MmsF"/>
    <property type="match status" value="1"/>
</dbReference>
<evidence type="ECO:0000256" key="2">
    <source>
        <dbReference type="ARBA" id="ARBA00022692"/>
    </source>
</evidence>
<protein>
    <recommendedName>
        <fullName evidence="8">DUF4870 domain-containing protein</fullName>
    </recommendedName>
</protein>
<feature type="transmembrane region" description="Helical" evidence="5">
    <location>
        <begin position="70"/>
        <end position="103"/>
    </location>
</feature>
<gene>
    <name evidence="6" type="ordered locus">Celf_2355</name>
</gene>
<reference evidence="6 7" key="1">
    <citation type="submission" date="2011-04" db="EMBL/GenBank/DDBJ databases">
        <title>Complete sequence of Cellulomonas fimi ATCC 484.</title>
        <authorList>
            <consortium name="US DOE Joint Genome Institute"/>
            <person name="Lucas S."/>
            <person name="Han J."/>
            <person name="Lapidus A."/>
            <person name="Cheng J.-F."/>
            <person name="Goodwin L."/>
            <person name="Pitluck S."/>
            <person name="Peters L."/>
            <person name="Chertkov O."/>
            <person name="Detter J.C."/>
            <person name="Han C."/>
            <person name="Tapia R."/>
            <person name="Land M."/>
            <person name="Hauser L."/>
            <person name="Kyrpides N."/>
            <person name="Ivanova N."/>
            <person name="Ovchinnikova G."/>
            <person name="Pagani I."/>
            <person name="Mead D."/>
            <person name="Brumm P."/>
            <person name="Woyke T."/>
        </authorList>
    </citation>
    <scope>NUCLEOTIDE SEQUENCE [LARGE SCALE GENOMIC DNA]</scope>
    <source>
        <strain evidence="7">ATCC 484 / DSM 20113 / JCM 1341 / NBRC 15513 / NCIMB 8980 / NCTC 7547</strain>
    </source>
</reference>
<comment type="subcellular location">
    <subcellularLocation>
        <location evidence="1">Membrane</location>
        <topology evidence="1">Multi-pass membrane protein</topology>
    </subcellularLocation>
</comment>
<dbReference type="InterPro" id="IPR019109">
    <property type="entry name" value="MamF_MmsF"/>
</dbReference>